<dbReference type="GO" id="GO:0005230">
    <property type="term" value="F:extracellular ligand-gated monoatomic ion channel activity"/>
    <property type="evidence" value="ECO:0007669"/>
    <property type="project" value="InterPro"/>
</dbReference>
<keyword evidence="1" id="KW-0472">Membrane</keyword>
<organism evidence="3 4">
    <name type="scientific">Ancylostoma ceylanicum</name>
    <dbReference type="NCBI Taxonomy" id="53326"/>
    <lineage>
        <taxon>Eukaryota</taxon>
        <taxon>Metazoa</taxon>
        <taxon>Ecdysozoa</taxon>
        <taxon>Nematoda</taxon>
        <taxon>Chromadorea</taxon>
        <taxon>Rhabditida</taxon>
        <taxon>Rhabditina</taxon>
        <taxon>Rhabditomorpha</taxon>
        <taxon>Strongyloidea</taxon>
        <taxon>Ancylostomatidae</taxon>
        <taxon>Ancylostomatinae</taxon>
        <taxon>Ancylostoma</taxon>
    </lineage>
</organism>
<evidence type="ECO:0000256" key="2">
    <source>
        <dbReference type="SAM" id="SignalP"/>
    </source>
</evidence>
<gene>
    <name evidence="3" type="ORF">ANCCEY_04650</name>
</gene>
<sequence length="284" mass="32079">MLLVTVCCLALIHIYVQADCPIVDRDTYLHEQSRLYKNLLKDYDPRLPAVTMQAAYSSLNLLNASANLPKYEVLLTLVFMKMIRMASFYPSHTAGVGRHSSEDYREDYKKFIYVRFKPLEIIPSISRISGGREPGTTGRKFEVPAKWRPNFWNLKDRFVQDFPFDHQECDIQIMSQSFSAWLYGINATLSPSLANNATAIAVMGNGEWQIKNVSVRSEFVDSGQEFPFQLASVLVILGMALTNIMSVTFILGILATALPKTKELPKIDKVSLRQPLSKEASANE</sequence>
<dbReference type="AlphaFoldDB" id="A0A0D6LYF3"/>
<keyword evidence="1" id="KW-1133">Transmembrane helix</keyword>
<dbReference type="SUPFAM" id="SSF63712">
    <property type="entry name" value="Nicotinic receptor ligand binding domain-like"/>
    <property type="match status" value="1"/>
</dbReference>
<protein>
    <recommendedName>
        <fullName evidence="5">Neurotransmitter-gated ion-channel ligand-binding domain-containing protein</fullName>
    </recommendedName>
</protein>
<evidence type="ECO:0000256" key="1">
    <source>
        <dbReference type="SAM" id="Phobius"/>
    </source>
</evidence>
<dbReference type="GO" id="GO:0016020">
    <property type="term" value="C:membrane"/>
    <property type="evidence" value="ECO:0007669"/>
    <property type="project" value="InterPro"/>
</dbReference>
<feature type="transmembrane region" description="Helical" evidence="1">
    <location>
        <begin position="230"/>
        <end position="258"/>
    </location>
</feature>
<feature type="signal peptide" evidence="2">
    <location>
        <begin position="1"/>
        <end position="18"/>
    </location>
</feature>
<evidence type="ECO:0000313" key="3">
    <source>
        <dbReference type="EMBL" id="EPB76233.1"/>
    </source>
</evidence>
<keyword evidence="1" id="KW-0812">Transmembrane</keyword>
<proteinExistence type="predicted"/>
<keyword evidence="2" id="KW-0732">Signal</keyword>
<name>A0A0D6LYF3_9BILA</name>
<dbReference type="EMBL" id="KE124871">
    <property type="protein sequence ID" value="EPB76233.1"/>
    <property type="molecule type" value="Genomic_DNA"/>
</dbReference>
<reference evidence="3 4" key="1">
    <citation type="submission" date="2013-05" db="EMBL/GenBank/DDBJ databases">
        <title>Draft genome of the parasitic nematode Anyclostoma ceylanicum.</title>
        <authorList>
            <person name="Mitreva M."/>
        </authorList>
    </citation>
    <scope>NUCLEOTIDE SEQUENCE [LARGE SCALE GENOMIC DNA]</scope>
</reference>
<feature type="chain" id="PRO_5002307440" description="Neurotransmitter-gated ion-channel ligand-binding domain-containing protein" evidence="2">
    <location>
        <begin position="19"/>
        <end position="284"/>
    </location>
</feature>
<dbReference type="Proteomes" id="UP000054495">
    <property type="component" value="Unassembled WGS sequence"/>
</dbReference>
<accession>A0A0D6LYF3</accession>
<evidence type="ECO:0000313" key="4">
    <source>
        <dbReference type="Proteomes" id="UP000054495"/>
    </source>
</evidence>
<evidence type="ECO:0008006" key="5">
    <source>
        <dbReference type="Google" id="ProtNLM"/>
    </source>
</evidence>
<keyword evidence="4" id="KW-1185">Reference proteome</keyword>
<dbReference type="InterPro" id="IPR036734">
    <property type="entry name" value="Neur_chan_lig-bd_sf"/>
</dbReference>
<dbReference type="Gene3D" id="2.70.170.10">
    <property type="entry name" value="Neurotransmitter-gated ion-channel ligand-binding domain"/>
    <property type="match status" value="1"/>
</dbReference>